<feature type="compositionally biased region" description="Polar residues" evidence="1">
    <location>
        <begin position="918"/>
        <end position="929"/>
    </location>
</feature>
<feature type="region of interest" description="Disordered" evidence="1">
    <location>
        <begin position="168"/>
        <end position="284"/>
    </location>
</feature>
<feature type="compositionally biased region" description="Basic and acidic residues" evidence="1">
    <location>
        <begin position="933"/>
        <end position="946"/>
    </location>
</feature>
<feature type="compositionally biased region" description="Low complexity" evidence="1">
    <location>
        <begin position="53"/>
        <end position="82"/>
    </location>
</feature>
<keyword evidence="3" id="KW-1185">Reference proteome</keyword>
<feature type="region of interest" description="Disordered" evidence="1">
    <location>
        <begin position="325"/>
        <end position="739"/>
    </location>
</feature>
<dbReference type="OrthoDB" id="3216045at2759"/>
<feature type="compositionally biased region" description="Low complexity" evidence="1">
    <location>
        <begin position="1"/>
        <end position="10"/>
    </location>
</feature>
<feature type="compositionally biased region" description="Polar residues" evidence="1">
    <location>
        <begin position="712"/>
        <end position="723"/>
    </location>
</feature>
<accession>A0A8H6ZNH8</accession>
<feature type="compositionally biased region" description="Low complexity" evidence="1">
    <location>
        <begin position="264"/>
        <end position="278"/>
    </location>
</feature>
<feature type="region of interest" description="Disordered" evidence="1">
    <location>
        <begin position="798"/>
        <end position="946"/>
    </location>
</feature>
<reference evidence="2" key="1">
    <citation type="submission" date="2019-07" db="EMBL/GenBank/DDBJ databases">
        <authorList>
            <person name="Palmer J.M."/>
        </authorList>
    </citation>
    <scope>NUCLEOTIDE SEQUENCE</scope>
    <source>
        <strain evidence="2">PC9</strain>
    </source>
</reference>
<feature type="compositionally biased region" description="Low complexity" evidence="1">
    <location>
        <begin position="406"/>
        <end position="443"/>
    </location>
</feature>
<dbReference type="EMBL" id="JACETU010000009">
    <property type="protein sequence ID" value="KAF7421322.1"/>
    <property type="molecule type" value="Genomic_DNA"/>
</dbReference>
<feature type="region of interest" description="Disordered" evidence="1">
    <location>
        <begin position="1024"/>
        <end position="1075"/>
    </location>
</feature>
<feature type="compositionally biased region" description="Pro residues" evidence="1">
    <location>
        <begin position="444"/>
        <end position="454"/>
    </location>
</feature>
<feature type="region of interest" description="Disordered" evidence="1">
    <location>
        <begin position="758"/>
        <end position="778"/>
    </location>
</feature>
<feature type="compositionally biased region" description="Polar residues" evidence="1">
    <location>
        <begin position="99"/>
        <end position="110"/>
    </location>
</feature>
<comment type="caution">
    <text evidence="2">The sequence shown here is derived from an EMBL/GenBank/DDBJ whole genome shotgun (WGS) entry which is preliminary data.</text>
</comment>
<feature type="compositionally biased region" description="Polar residues" evidence="1">
    <location>
        <begin position="1240"/>
        <end position="1261"/>
    </location>
</feature>
<feature type="compositionally biased region" description="Polar residues" evidence="1">
    <location>
        <begin position="391"/>
        <end position="402"/>
    </location>
</feature>
<feature type="compositionally biased region" description="Low complexity" evidence="1">
    <location>
        <begin position="1106"/>
        <end position="1116"/>
    </location>
</feature>
<protein>
    <submittedName>
        <fullName evidence="2">Uncharacterized protein</fullName>
    </submittedName>
</protein>
<feature type="compositionally biased region" description="Polar residues" evidence="1">
    <location>
        <begin position="602"/>
        <end position="612"/>
    </location>
</feature>
<evidence type="ECO:0000313" key="2">
    <source>
        <dbReference type="EMBL" id="KAF7421322.1"/>
    </source>
</evidence>
<feature type="region of interest" description="Disordered" evidence="1">
    <location>
        <begin position="1"/>
        <end position="155"/>
    </location>
</feature>
<feature type="compositionally biased region" description="Polar residues" evidence="1">
    <location>
        <begin position="1207"/>
        <end position="1222"/>
    </location>
</feature>
<feature type="compositionally biased region" description="Basic and acidic residues" evidence="1">
    <location>
        <begin position="196"/>
        <end position="208"/>
    </location>
</feature>
<feature type="compositionally biased region" description="Low complexity" evidence="1">
    <location>
        <begin position="227"/>
        <end position="249"/>
    </location>
</feature>
<sequence length="1293" mass="137711">MTPTTDTPKTSTHHPRGMSTNIPTPSRSFSSSSGTGIPAFRSLRSLLPFGPGKSSSSTPAKAAPSTSFSSASSPSATAPKTPNSNSKSLSKAAGHGYSLSVSQTQGNSSFGAGRSFTAFGTVRRSMTKERGKGEDGSRPSGSFLRPPTKVNPAEETFDDVIAIGPEASTSAIDVSADVTQESGSNTPLRRSVSYPRLDKDVVEQDSRDLSTIIEADTSGLSRYLPDLNTSQTSSPSRSPPSRNSPLTRTQSDSLLRPVSTFLASGSSSSRYSASTQPSPTDNELELSVSNVQGQVLDALLVKDYAAAREWLDSGDAVVVDDDEDLTQTQPLRKASPPPDSRVSLELGPLDPELTALLSPNRLSGSSSPKRQSLSSRRSSVQLSSRTSSQRNSLPTPFSSGQGAENPPSSLPRLRSPVSIPSRSPLVLPSSSLPSLSPLASPPISASPPHSPFVPLPVSSSPRPSPLATTTIFPSRSSRQSSPERRLQHSYQPAPPSPLRGESSGASGDLENQEPSLASAEGDEVKEAMKESTESQRIQRDYQARTKPSALLPRLITPSRQPSSPSSPTKDTDPMPEAYEARLPSRRTFTTPSPALQIPRSARSLSNRPSPASSVVGDGTVNASPATTSMIMDDTPSSRPRPSLDESRLEMMGSSRTSTGRRGLTHIQMKTRMRKRSMSVENGSPGLSIGSAANRGSPGEFGMLSVPRDDDTTLNGLRPSSSLSNRREGGSSGSQRTLDWMGPRAATRAFAAAGLLPLDRDRDREFEQDMDRERERERDRRLDLAGIRSVTPTLERTNSRAVTPNNFGGSTAQGLSRYGSQRGGTSEFRAQSRMAFSESAGPSIAGSRKGSGSYSAANSHNNTPSSYGNSSSYGSATTGTRYTRERGGSVSVSVAGSAVSPLMDSPTFSESMRGRGTPMSVSTAPTSILSGASERGRGFVGDRERDKERERLEAEMERMRDKHSLEMGALLSALSDSQRTTKVLREENTSLRDRLDSALEEVHMLRTQCEERKWEVEMLRGNSGHAGNESVFGGGGVADGRNSTPTRWRSLRGWGSEAGGRDVEGNASIGGRARGLGLGLPSVLQRHRERLEPGFSTAHQRRTYTPRSRAASASVSSPQTNNGQDDDLDFQTQRPFSRGVDHGQGSASDSGSGKVMPPPPPPSMKGKPQHRRRSSTTSSVFPNPPPGMAMLTLDPQSDDPDFAALASFSMTPSRPPSFASSNPRPIGSKNARAQSHHKRSQSSVGNVSPTTANFSMTGSPGSLNLRPEDELHLKDMDIMSLNLRIASGDESDGE</sequence>
<proteinExistence type="predicted"/>
<feature type="compositionally biased region" description="Basic and acidic residues" evidence="1">
    <location>
        <begin position="522"/>
        <end position="543"/>
    </location>
</feature>
<organism evidence="2 3">
    <name type="scientific">Pleurotus ostreatus</name>
    <name type="common">Oyster mushroom</name>
    <name type="synonym">White-rot fungus</name>
    <dbReference type="NCBI Taxonomy" id="5322"/>
    <lineage>
        <taxon>Eukaryota</taxon>
        <taxon>Fungi</taxon>
        <taxon>Dikarya</taxon>
        <taxon>Basidiomycota</taxon>
        <taxon>Agaricomycotina</taxon>
        <taxon>Agaricomycetes</taxon>
        <taxon>Agaricomycetidae</taxon>
        <taxon>Agaricales</taxon>
        <taxon>Pleurotineae</taxon>
        <taxon>Pleurotaceae</taxon>
        <taxon>Pleurotus</taxon>
    </lineage>
</organism>
<dbReference type="RefSeq" id="XP_036627180.1">
    <property type="nucleotide sequence ID" value="XM_036781325.1"/>
</dbReference>
<feature type="compositionally biased region" description="Polar residues" evidence="1">
    <location>
        <begin position="849"/>
        <end position="859"/>
    </location>
</feature>
<feature type="compositionally biased region" description="Polar residues" evidence="1">
    <location>
        <begin position="168"/>
        <end position="188"/>
    </location>
</feature>
<feature type="compositionally biased region" description="Polar residues" evidence="1">
    <location>
        <begin position="798"/>
        <end position="813"/>
    </location>
</feature>
<feature type="compositionally biased region" description="Polar residues" evidence="1">
    <location>
        <begin position="620"/>
        <end position="639"/>
    </location>
</feature>
<evidence type="ECO:0000256" key="1">
    <source>
        <dbReference type="SAM" id="MobiDB-lite"/>
    </source>
</evidence>
<name>A0A8H6ZNH8_PLEOS</name>
<dbReference type="VEuPathDB" id="FungiDB:PC9H_011844"/>
<dbReference type="GeneID" id="59381662"/>
<dbReference type="Proteomes" id="UP000623687">
    <property type="component" value="Unassembled WGS sequence"/>
</dbReference>
<feature type="compositionally biased region" description="Low complexity" evidence="1">
    <location>
        <begin position="860"/>
        <end position="880"/>
    </location>
</feature>
<feature type="compositionally biased region" description="Low complexity" evidence="1">
    <location>
        <begin position="361"/>
        <end position="390"/>
    </location>
</feature>
<feature type="compositionally biased region" description="Basic and acidic residues" evidence="1">
    <location>
        <begin position="126"/>
        <end position="137"/>
    </location>
</feature>
<gene>
    <name evidence="2" type="ORF">PC9H_011844</name>
</gene>
<feature type="compositionally biased region" description="Low complexity" evidence="1">
    <location>
        <begin position="887"/>
        <end position="899"/>
    </location>
</feature>
<feature type="compositionally biased region" description="Low complexity" evidence="1">
    <location>
        <begin position="557"/>
        <end position="567"/>
    </location>
</feature>
<evidence type="ECO:0000313" key="3">
    <source>
        <dbReference type="Proteomes" id="UP000623687"/>
    </source>
</evidence>
<feature type="region of interest" description="Disordered" evidence="1">
    <location>
        <begin position="1089"/>
        <end position="1268"/>
    </location>
</feature>